<dbReference type="Gene3D" id="3.40.50.720">
    <property type="entry name" value="NAD(P)-binding Rossmann-like Domain"/>
    <property type="match status" value="1"/>
</dbReference>
<evidence type="ECO:0000313" key="5">
    <source>
        <dbReference type="EMBL" id="EKX96041.1"/>
    </source>
</evidence>
<feature type="domain" description="Ketopantoate reductase C-terminal" evidence="4">
    <location>
        <begin position="181"/>
        <end position="314"/>
    </location>
</feature>
<dbReference type="InterPro" id="IPR036291">
    <property type="entry name" value="NAD(P)-bd_dom_sf"/>
</dbReference>
<dbReference type="OrthoDB" id="9793586at2"/>
<dbReference type="Pfam" id="PF02558">
    <property type="entry name" value="ApbA"/>
    <property type="match status" value="1"/>
</dbReference>
<evidence type="ECO:0000259" key="3">
    <source>
        <dbReference type="Pfam" id="PF02558"/>
    </source>
</evidence>
<dbReference type="GO" id="GO:0008677">
    <property type="term" value="F:2-dehydropantoate 2-reductase activity"/>
    <property type="evidence" value="ECO:0007669"/>
    <property type="project" value="UniProtKB-EC"/>
</dbReference>
<dbReference type="InterPro" id="IPR013752">
    <property type="entry name" value="KPA_reductase"/>
</dbReference>
<dbReference type="SUPFAM" id="SSF51735">
    <property type="entry name" value="NAD(P)-binding Rossmann-fold domains"/>
    <property type="match status" value="1"/>
</dbReference>
<dbReference type="AlphaFoldDB" id="L1MYK2"/>
<dbReference type="Proteomes" id="UP000010433">
    <property type="component" value="Unassembled WGS sequence"/>
</dbReference>
<proteinExistence type="predicted"/>
<gene>
    <name evidence="5" type="ORF">HMPREF9151_02568</name>
</gene>
<evidence type="ECO:0000259" key="4">
    <source>
        <dbReference type="Pfam" id="PF08546"/>
    </source>
</evidence>
<sequence>MKILVLGLGVIGTTYGYLFSKQGHKVEHYIRPSSTNKAIEHLSVGLLDGRHNKKGDEIDDQYRIIHATEGTLYDLIIVSISSLKLADVIETINKMRFEGTLLLFCGIWEKQAYIDQIMNGHKYILGYPVAGGRIDRDKKRLEGVVFDHVMLEKEANSHISNYTNIEHLFRGIGIQTECPYDMLSWIWLHLAINAGVISTISSIMGTTNTDPKQAVTKFMDSPTNLKHAIKAIRECIRIAQAGGIKLSDYRNETQPYRLPAGLSAWMMKRMFATNRLTRRIMQLHTNLPDLVYICNKVYKEGKKHNVSAPLFYTAFENFNEQHQ</sequence>
<dbReference type="STRING" id="1127699.HMPREF9151_02568"/>
<dbReference type="RefSeq" id="WP_009161428.1">
    <property type="nucleotide sequence ID" value="NZ_KB290963.1"/>
</dbReference>
<evidence type="ECO:0000256" key="2">
    <source>
        <dbReference type="ARBA" id="ARBA00032024"/>
    </source>
</evidence>
<dbReference type="PATRIC" id="fig|1127699.3.peg.2361"/>
<dbReference type="EC" id="1.1.1.169" evidence="1"/>
<keyword evidence="6" id="KW-1185">Reference proteome</keyword>
<dbReference type="InterPro" id="IPR013332">
    <property type="entry name" value="KPR_N"/>
</dbReference>
<evidence type="ECO:0000313" key="6">
    <source>
        <dbReference type="Proteomes" id="UP000010433"/>
    </source>
</evidence>
<feature type="domain" description="Ketopantoate reductase N-terminal" evidence="3">
    <location>
        <begin position="3"/>
        <end position="104"/>
    </location>
</feature>
<comment type="caution">
    <text evidence="5">The sequence shown here is derived from an EMBL/GenBank/DDBJ whole genome shotgun (WGS) entry which is preliminary data.</text>
</comment>
<name>L1MYK2_9BACT</name>
<dbReference type="Pfam" id="PF08546">
    <property type="entry name" value="ApbA_C"/>
    <property type="match status" value="1"/>
</dbReference>
<dbReference type="InterPro" id="IPR013328">
    <property type="entry name" value="6PGD_dom2"/>
</dbReference>
<dbReference type="HOGENOM" id="CLU_055593_1_0_10"/>
<organism evidence="5 6">
    <name type="scientific">Hoylesella saccharolytica F0055</name>
    <dbReference type="NCBI Taxonomy" id="1127699"/>
    <lineage>
        <taxon>Bacteria</taxon>
        <taxon>Pseudomonadati</taxon>
        <taxon>Bacteroidota</taxon>
        <taxon>Bacteroidia</taxon>
        <taxon>Bacteroidales</taxon>
        <taxon>Prevotellaceae</taxon>
        <taxon>Hoylesella</taxon>
    </lineage>
</organism>
<accession>L1MYK2</accession>
<evidence type="ECO:0000256" key="1">
    <source>
        <dbReference type="ARBA" id="ARBA00013014"/>
    </source>
</evidence>
<protein>
    <recommendedName>
        <fullName evidence="1">2-dehydropantoate 2-reductase</fullName>
        <ecNumber evidence="1">1.1.1.169</ecNumber>
    </recommendedName>
    <alternativeName>
        <fullName evidence="2">Ketopantoate reductase</fullName>
    </alternativeName>
</protein>
<dbReference type="EMBL" id="AMEP01000165">
    <property type="protein sequence ID" value="EKX96041.1"/>
    <property type="molecule type" value="Genomic_DNA"/>
</dbReference>
<dbReference type="Gene3D" id="1.10.1040.10">
    <property type="entry name" value="N-(1-d-carboxylethyl)-l-norvaline Dehydrogenase, domain 2"/>
    <property type="match status" value="1"/>
</dbReference>
<reference evidence="5 6" key="1">
    <citation type="submission" date="2012-05" db="EMBL/GenBank/DDBJ databases">
        <authorList>
            <person name="Weinstock G."/>
            <person name="Sodergren E."/>
            <person name="Lobos E.A."/>
            <person name="Fulton L."/>
            <person name="Fulton R."/>
            <person name="Courtney L."/>
            <person name="Fronick C."/>
            <person name="O'Laughlin M."/>
            <person name="Godfrey J."/>
            <person name="Wilson R.M."/>
            <person name="Miner T."/>
            <person name="Farmer C."/>
            <person name="Delehaunty K."/>
            <person name="Cordes M."/>
            <person name="Minx P."/>
            <person name="Tomlinson C."/>
            <person name="Chen J."/>
            <person name="Wollam A."/>
            <person name="Pepin K.H."/>
            <person name="Bhonagiri V."/>
            <person name="Zhang X."/>
            <person name="Suruliraj S."/>
            <person name="Warren W."/>
            <person name="Mitreva M."/>
            <person name="Mardis E.R."/>
            <person name="Wilson R.K."/>
        </authorList>
    </citation>
    <scope>NUCLEOTIDE SEQUENCE [LARGE SCALE GENOMIC DNA]</scope>
    <source>
        <strain evidence="5 6">F0055</strain>
    </source>
</reference>